<proteinExistence type="inferred from homology"/>
<evidence type="ECO:0000256" key="2">
    <source>
        <dbReference type="ARBA" id="ARBA00038006"/>
    </source>
</evidence>
<keyword evidence="1 3" id="KW-0175">Coiled coil</keyword>
<reference evidence="5 6" key="1">
    <citation type="journal article" date="2016" name="Sci. Rep.">
        <title>The genome sequence of the outbreeding globe artichoke constructed de novo incorporating a phase-aware low-pass sequencing strategy of F1 progeny.</title>
        <authorList>
            <person name="Scaglione D."/>
            <person name="Reyes-Chin-Wo S."/>
            <person name="Acquadro A."/>
            <person name="Froenicke L."/>
            <person name="Portis E."/>
            <person name="Beitel C."/>
            <person name="Tirone M."/>
            <person name="Mauro R."/>
            <person name="Lo Monaco A."/>
            <person name="Mauromicale G."/>
            <person name="Faccioli P."/>
            <person name="Cattivelli L."/>
            <person name="Rieseberg L."/>
            <person name="Michelmore R."/>
            <person name="Lanteri S."/>
        </authorList>
    </citation>
    <scope>NUCLEOTIDE SEQUENCE [LARGE SCALE GENOMIC DNA]</scope>
    <source>
        <strain evidence="5">2C</strain>
    </source>
</reference>
<feature type="domain" description="NAB" evidence="4">
    <location>
        <begin position="118"/>
        <end position="201"/>
    </location>
</feature>
<accession>A0A103Y7F8</accession>
<dbReference type="Gramene" id="KVI03907">
    <property type="protein sequence ID" value="KVI03907"/>
    <property type="gene ID" value="Ccrd_017775"/>
</dbReference>
<name>A0A103Y7F8_CYNCS</name>
<protein>
    <submittedName>
        <fullName evidence="5">KIP1-like protein</fullName>
    </submittedName>
</protein>
<dbReference type="OMA" id="AHCKATT"/>
<dbReference type="EMBL" id="LEKV01002321">
    <property type="protein sequence ID" value="KVI03907.1"/>
    <property type="molecule type" value="Genomic_DNA"/>
</dbReference>
<dbReference type="STRING" id="59895.A0A103Y7F8"/>
<evidence type="ECO:0000259" key="4">
    <source>
        <dbReference type="PROSITE" id="PS51774"/>
    </source>
</evidence>
<feature type="coiled-coil region" evidence="3">
    <location>
        <begin position="266"/>
        <end position="300"/>
    </location>
</feature>
<dbReference type="Pfam" id="PF07765">
    <property type="entry name" value="KIP1"/>
    <property type="match status" value="1"/>
</dbReference>
<organism evidence="5 6">
    <name type="scientific">Cynara cardunculus var. scolymus</name>
    <name type="common">Globe artichoke</name>
    <name type="synonym">Cynara scolymus</name>
    <dbReference type="NCBI Taxonomy" id="59895"/>
    <lineage>
        <taxon>Eukaryota</taxon>
        <taxon>Viridiplantae</taxon>
        <taxon>Streptophyta</taxon>
        <taxon>Embryophyta</taxon>
        <taxon>Tracheophyta</taxon>
        <taxon>Spermatophyta</taxon>
        <taxon>Magnoliopsida</taxon>
        <taxon>eudicotyledons</taxon>
        <taxon>Gunneridae</taxon>
        <taxon>Pentapetalae</taxon>
        <taxon>asterids</taxon>
        <taxon>campanulids</taxon>
        <taxon>Asterales</taxon>
        <taxon>Asteraceae</taxon>
        <taxon>Carduoideae</taxon>
        <taxon>Cardueae</taxon>
        <taxon>Carduinae</taxon>
        <taxon>Cynara</taxon>
    </lineage>
</organism>
<dbReference type="AlphaFoldDB" id="A0A103Y7F8"/>
<dbReference type="PROSITE" id="PS51774">
    <property type="entry name" value="NAB"/>
    <property type="match status" value="1"/>
</dbReference>
<dbReference type="PANTHER" id="PTHR32258">
    <property type="entry name" value="PROTEIN NETWORKED 4A"/>
    <property type="match status" value="1"/>
</dbReference>
<dbReference type="InterPro" id="IPR051861">
    <property type="entry name" value="NET_actin-binding_domain"/>
</dbReference>
<dbReference type="InterPro" id="IPR011684">
    <property type="entry name" value="NAB"/>
</dbReference>
<dbReference type="Proteomes" id="UP000243975">
    <property type="component" value="Unassembled WGS sequence"/>
</dbReference>
<dbReference type="GO" id="GO:0003779">
    <property type="term" value="F:actin binding"/>
    <property type="evidence" value="ECO:0007669"/>
    <property type="project" value="InterPro"/>
</dbReference>
<dbReference type="GO" id="GO:0005774">
    <property type="term" value="C:vacuolar membrane"/>
    <property type="evidence" value="ECO:0007669"/>
    <property type="project" value="TreeGrafter"/>
</dbReference>
<evidence type="ECO:0000256" key="1">
    <source>
        <dbReference type="ARBA" id="ARBA00023054"/>
    </source>
</evidence>
<comment type="caution">
    <text evidence="5">The sequence shown here is derived from an EMBL/GenBank/DDBJ whole genome shotgun (WGS) entry which is preliminary data.</text>
</comment>
<evidence type="ECO:0000256" key="3">
    <source>
        <dbReference type="SAM" id="Coils"/>
    </source>
</evidence>
<evidence type="ECO:0000313" key="6">
    <source>
        <dbReference type="Proteomes" id="UP000243975"/>
    </source>
</evidence>
<sequence>MSIYLLSKNQNIDSHLRVLQESAFIDFRFAASVFDFDDSINSNSNNNASQHLQCNLVSGGTFQNSPSSIHLERESVRERERGGRAINDLLLFLRVTDFENWDDEGEEEMEGKKSKLSAHWWWLDSQSNSIPRKSPWLHSTLAELDDKTEAMLKLIEEDADSFAKRAEMYYKKRPELITIVEDLYRAHRSLAEKYDQVKFDAGTRHITPWTSCPLPLSKYRTSQLIKESEKSYDSYSESFDFDHDSDSVVSEIDDPQQEEIEDLKNSDEEEEEVVKLREEIDRLRQENKVQKEQLIQKDEEKREAIRQLSFSLDLLKQENVDLKRGILGKAKDSFNNKASTNPFEFNKLKGVFWGKLFSSAAVPL</sequence>
<keyword evidence="6" id="KW-1185">Reference proteome</keyword>
<dbReference type="PANTHER" id="PTHR32258:SF28">
    <property type="entry name" value="PROTEIN NETWORKED 3A-RELATED"/>
    <property type="match status" value="1"/>
</dbReference>
<comment type="similarity">
    <text evidence="2">Belongs to the NET family.</text>
</comment>
<gene>
    <name evidence="5" type="ORF">Ccrd_017775</name>
</gene>
<evidence type="ECO:0000313" key="5">
    <source>
        <dbReference type="EMBL" id="KVI03907.1"/>
    </source>
</evidence>